<protein>
    <submittedName>
        <fullName evidence="1">Uncharacterized protein</fullName>
    </submittedName>
</protein>
<name>A0A642L3T6_BACFG</name>
<sequence length="201" mass="23310">MKINLNKILLLIALGLGVATYSLYNWGSRMKEERNTYRSNTHALLADVEHVQIDSAMMASTIQVLNLSLDEYEKYRAEDAATIKKMGVRIKDLEAAGRHDVEVNAPVDATVKDTTVIRDTVTVILKAVKMDTPYLKLKGIIEDNHLKGNIHLPVHLHQVFWVEYKYRFLWWRWKVKAIHQTITSDNPYVEIKYTEFIKLKK</sequence>
<dbReference type="InterPro" id="IPR046679">
    <property type="entry name" value="DUF6549"/>
</dbReference>
<organism evidence="1 2">
    <name type="scientific">Bacteroides fragilis</name>
    <dbReference type="NCBI Taxonomy" id="817"/>
    <lineage>
        <taxon>Bacteria</taxon>
        <taxon>Pseudomonadati</taxon>
        <taxon>Bacteroidota</taxon>
        <taxon>Bacteroidia</taxon>
        <taxon>Bacteroidales</taxon>
        <taxon>Bacteroidaceae</taxon>
        <taxon>Bacteroides</taxon>
    </lineage>
</organism>
<comment type="caution">
    <text evidence="1">The sequence shown here is derived from an EMBL/GenBank/DDBJ whole genome shotgun (WGS) entry which is preliminary data.</text>
</comment>
<dbReference type="AlphaFoldDB" id="A0A642L3T6"/>
<gene>
    <name evidence="1" type="ORF">F2Z29_11285</name>
</gene>
<dbReference type="Pfam" id="PF20186">
    <property type="entry name" value="DUF6549"/>
    <property type="match status" value="1"/>
</dbReference>
<dbReference type="EMBL" id="VWAW01000008">
    <property type="protein sequence ID" value="KAA5173903.1"/>
    <property type="molecule type" value="Genomic_DNA"/>
</dbReference>
<dbReference type="Proteomes" id="UP000436803">
    <property type="component" value="Unassembled WGS sequence"/>
</dbReference>
<proteinExistence type="predicted"/>
<accession>A0A642L3T6</accession>
<evidence type="ECO:0000313" key="1">
    <source>
        <dbReference type="EMBL" id="KAA5173903.1"/>
    </source>
</evidence>
<reference evidence="1 2" key="1">
    <citation type="journal article" date="2019" name="Nat. Med.">
        <title>A library of human gut bacterial isolates paired with longitudinal multiomics data enables mechanistic microbiome research.</title>
        <authorList>
            <person name="Poyet M."/>
            <person name="Groussin M."/>
            <person name="Gibbons S.M."/>
            <person name="Avila-Pacheco J."/>
            <person name="Jiang X."/>
            <person name="Kearney S.M."/>
            <person name="Perrotta A.R."/>
            <person name="Berdy B."/>
            <person name="Zhao S."/>
            <person name="Lieberman T.D."/>
            <person name="Swanson P.K."/>
            <person name="Smith M."/>
            <person name="Roesemann S."/>
            <person name="Alexander J.E."/>
            <person name="Rich S.A."/>
            <person name="Livny J."/>
            <person name="Vlamakis H."/>
            <person name="Clish C."/>
            <person name="Bullock K."/>
            <person name="Deik A."/>
            <person name="Scott J."/>
            <person name="Pierce K.A."/>
            <person name="Xavier R.J."/>
            <person name="Alm E.J."/>
        </authorList>
    </citation>
    <scope>NUCLEOTIDE SEQUENCE [LARGE SCALE GENOMIC DNA]</scope>
    <source>
        <strain evidence="1 2">BIOML-A7</strain>
    </source>
</reference>
<evidence type="ECO:0000313" key="2">
    <source>
        <dbReference type="Proteomes" id="UP000436803"/>
    </source>
</evidence>